<feature type="region of interest" description="Disordered" evidence="1">
    <location>
        <begin position="425"/>
        <end position="523"/>
    </location>
</feature>
<feature type="region of interest" description="Disordered" evidence="1">
    <location>
        <begin position="192"/>
        <end position="222"/>
    </location>
</feature>
<feature type="region of interest" description="Disordered" evidence="1">
    <location>
        <begin position="1"/>
        <end position="100"/>
    </location>
</feature>
<accession>A0A5J5F606</accession>
<evidence type="ECO:0000256" key="1">
    <source>
        <dbReference type="SAM" id="MobiDB-lite"/>
    </source>
</evidence>
<name>A0A5J5F606_9PEZI</name>
<feature type="region of interest" description="Disordered" evidence="1">
    <location>
        <begin position="677"/>
        <end position="814"/>
    </location>
</feature>
<feature type="region of interest" description="Disordered" evidence="1">
    <location>
        <begin position="285"/>
        <end position="362"/>
    </location>
</feature>
<organism evidence="2 3">
    <name type="scientific">Sphaerosporella brunnea</name>
    <dbReference type="NCBI Taxonomy" id="1250544"/>
    <lineage>
        <taxon>Eukaryota</taxon>
        <taxon>Fungi</taxon>
        <taxon>Dikarya</taxon>
        <taxon>Ascomycota</taxon>
        <taxon>Pezizomycotina</taxon>
        <taxon>Pezizomycetes</taxon>
        <taxon>Pezizales</taxon>
        <taxon>Pyronemataceae</taxon>
        <taxon>Sphaerosporella</taxon>
    </lineage>
</organism>
<feature type="compositionally biased region" description="Low complexity" evidence="1">
    <location>
        <begin position="803"/>
        <end position="814"/>
    </location>
</feature>
<dbReference type="Proteomes" id="UP000326924">
    <property type="component" value="Unassembled WGS sequence"/>
</dbReference>
<feature type="compositionally biased region" description="Basic and acidic residues" evidence="1">
    <location>
        <begin position="725"/>
        <end position="737"/>
    </location>
</feature>
<dbReference type="OrthoDB" id="5431496at2759"/>
<dbReference type="AlphaFoldDB" id="A0A5J5F606"/>
<evidence type="ECO:0000313" key="3">
    <source>
        <dbReference type="Proteomes" id="UP000326924"/>
    </source>
</evidence>
<feature type="compositionally biased region" description="Basic and acidic residues" evidence="1">
    <location>
        <begin position="677"/>
        <end position="688"/>
    </location>
</feature>
<feature type="compositionally biased region" description="Polar residues" evidence="1">
    <location>
        <begin position="55"/>
        <end position="65"/>
    </location>
</feature>
<proteinExistence type="predicted"/>
<dbReference type="EMBL" id="VXIS01000025">
    <property type="protein sequence ID" value="KAA8912311.1"/>
    <property type="molecule type" value="Genomic_DNA"/>
</dbReference>
<feature type="compositionally biased region" description="Low complexity" evidence="1">
    <location>
        <begin position="473"/>
        <end position="510"/>
    </location>
</feature>
<protein>
    <submittedName>
        <fullName evidence="2">Uncharacterized protein</fullName>
    </submittedName>
</protein>
<feature type="compositionally biased region" description="Low complexity" evidence="1">
    <location>
        <begin position="194"/>
        <end position="203"/>
    </location>
</feature>
<keyword evidence="3" id="KW-1185">Reference proteome</keyword>
<dbReference type="InParanoid" id="A0A5J5F606"/>
<comment type="caution">
    <text evidence="2">The sequence shown here is derived from an EMBL/GenBank/DDBJ whole genome shotgun (WGS) entry which is preliminary data.</text>
</comment>
<feature type="compositionally biased region" description="Low complexity" evidence="1">
    <location>
        <begin position="448"/>
        <end position="463"/>
    </location>
</feature>
<feature type="compositionally biased region" description="Low complexity" evidence="1">
    <location>
        <begin position="33"/>
        <end position="50"/>
    </location>
</feature>
<evidence type="ECO:0000313" key="2">
    <source>
        <dbReference type="EMBL" id="KAA8912311.1"/>
    </source>
</evidence>
<feature type="region of interest" description="Disordered" evidence="1">
    <location>
        <begin position="604"/>
        <end position="645"/>
    </location>
</feature>
<feature type="compositionally biased region" description="Low complexity" evidence="1">
    <location>
        <begin position="321"/>
        <end position="337"/>
    </location>
</feature>
<feature type="compositionally biased region" description="Basic and acidic residues" evidence="1">
    <location>
        <begin position="290"/>
        <end position="301"/>
    </location>
</feature>
<feature type="compositionally biased region" description="Basic residues" evidence="1">
    <location>
        <begin position="344"/>
        <end position="359"/>
    </location>
</feature>
<reference evidence="2 3" key="1">
    <citation type="submission" date="2019-09" db="EMBL/GenBank/DDBJ databases">
        <title>Draft genome of the ectomycorrhizal ascomycete Sphaerosporella brunnea.</title>
        <authorList>
            <consortium name="DOE Joint Genome Institute"/>
            <person name="Benucci G.M."/>
            <person name="Marozzi G."/>
            <person name="Antonielli L."/>
            <person name="Sanchez S."/>
            <person name="Marco P."/>
            <person name="Wang X."/>
            <person name="Falini L.B."/>
            <person name="Barry K."/>
            <person name="Haridas S."/>
            <person name="Lipzen A."/>
            <person name="Labutti K."/>
            <person name="Grigoriev I.V."/>
            <person name="Murat C."/>
            <person name="Martin F."/>
            <person name="Albertini E."/>
            <person name="Donnini D."/>
            <person name="Bonito G."/>
        </authorList>
    </citation>
    <scope>NUCLEOTIDE SEQUENCE [LARGE SCALE GENOMIC DNA]</scope>
    <source>
        <strain evidence="2 3">Sb_GMNB300</strain>
    </source>
</reference>
<gene>
    <name evidence="2" type="ORF">FN846DRAFT_323481</name>
</gene>
<feature type="compositionally biased region" description="Polar residues" evidence="1">
    <location>
        <begin position="1"/>
        <end position="13"/>
    </location>
</feature>
<sequence>MSSSTRPTATASNDAFLPRGLSTSNQAYYGVSTNPTTYAATPPTSVSVVPMPESLQPTTKTNGSADKSKAEGVVSAEGIYGPRPDNPGRYSSPSPHDDTHYYSDTLSGKRLGVASSSASINTTTAAAAAIHTTSSFTAAATPTATTTAVHTLGGLPATYKPQPVPQLSPYSTMAYGATATALATTATNSARINSQTTTSQQQQLTASNGHKHKIGGGANPFSAAGATGAAGLAMAHHHHQKQPVLRRRLSQIWTSLQDSEREQIGQFEAWAEVEGMCATCFEPGSTAAEAPRKHWKPEEGKRHRRRRSSSVFGLGRGKQTSSSSTGSSNSNSSSDSSTSDEKKKARRRAKKERRQKLKKTGMMAGAVIAVGKVFGVGSSGRNSTTETKRVTSTEQVAILSGNAAVAGPSTSVFYDPGYGPDGTANPKFYSAGRKSHDGVYQNPKHSRSSTSIIGSIFSSVSTKGKGKGKQHSRNSSTSSSSSPASESSDSGLAYGSSPVSPGSSRGGFFFRTKKKSNSVGSSEGLAYGEIYSTSPEKKSQDSFSQKSEKSFSGSLASSFGNVFRKKSRTSSSYEYAERQKSNQHAAEIAGALLGTAIITKHNSHPGNARIHSSRHSHTGPLTRSRSTGALHGGTMRGLQHKLSNSSGWYGSNSAGSVRSSSSGSSWFEPGAAAHSREIEKKSLEEQRKTSSGWFSWGRSKSKSVEKSQSGKSRSRKTGFLGFGRSRSDTSDGSRSDGWESTGSRKKRSAQKRIGGSLRGTRKGKERPAMYSTPNDNTTAKGAYIMRDNGKTTSSSRYNKKSHISSISSISSRKL</sequence>